<comment type="caution">
    <text evidence="5">The sequence shown here is derived from an EMBL/GenBank/DDBJ whole genome shotgun (WGS) entry which is preliminary data.</text>
</comment>
<keyword evidence="2" id="KW-0808">Transferase</keyword>
<keyword evidence="6" id="KW-1185">Reference proteome</keyword>
<reference evidence="5" key="1">
    <citation type="journal article" date="2014" name="Int. J. Syst. Evol. Microbiol.">
        <title>Complete genome sequence of Corynebacterium casei LMG S-19264T (=DSM 44701T), isolated from a smear-ripened cheese.</title>
        <authorList>
            <consortium name="US DOE Joint Genome Institute (JGI-PGF)"/>
            <person name="Walter F."/>
            <person name="Albersmeier A."/>
            <person name="Kalinowski J."/>
            <person name="Ruckert C."/>
        </authorList>
    </citation>
    <scope>NUCLEOTIDE SEQUENCE</scope>
    <source>
        <strain evidence="5">CGMCC 1.6293</strain>
    </source>
</reference>
<evidence type="ECO:0000256" key="2">
    <source>
        <dbReference type="ARBA" id="ARBA00022679"/>
    </source>
</evidence>
<dbReference type="Pfam" id="PF13649">
    <property type="entry name" value="Methyltransf_25"/>
    <property type="match status" value="1"/>
</dbReference>
<dbReference type="InterPro" id="IPR029063">
    <property type="entry name" value="SAM-dependent_MTases_sf"/>
</dbReference>
<keyword evidence="3" id="KW-0949">S-adenosyl-L-methionine</keyword>
<evidence type="ECO:0000313" key="6">
    <source>
        <dbReference type="Proteomes" id="UP000649829"/>
    </source>
</evidence>
<reference evidence="5" key="2">
    <citation type="submission" date="2020-09" db="EMBL/GenBank/DDBJ databases">
        <authorList>
            <person name="Sun Q."/>
            <person name="Zhou Y."/>
        </authorList>
    </citation>
    <scope>NUCLEOTIDE SEQUENCE</scope>
    <source>
        <strain evidence="5">CGMCC 1.6293</strain>
    </source>
</reference>
<evidence type="ECO:0000256" key="1">
    <source>
        <dbReference type="ARBA" id="ARBA00022603"/>
    </source>
</evidence>
<gene>
    <name evidence="5" type="ORF">GCM10011534_35120</name>
</gene>
<dbReference type="PANTHER" id="PTHR43464:SF19">
    <property type="entry name" value="UBIQUINONE BIOSYNTHESIS O-METHYLTRANSFERASE, MITOCHONDRIAL"/>
    <property type="match status" value="1"/>
</dbReference>
<proteinExistence type="predicted"/>
<feature type="domain" description="Methyltransferase" evidence="4">
    <location>
        <begin position="39"/>
        <end position="132"/>
    </location>
</feature>
<dbReference type="RefSeq" id="WP_028286737.1">
    <property type="nucleotide sequence ID" value="NZ_BMLF01000002.1"/>
</dbReference>
<sequence length="204" mass="21819">MQTETIWNDIYATGPQTSSGKPGLALSQFAGPLRPGSALELGCARGDDAVWLARQGWRVTAVDVSSVALGIAARNAEAAGVSDRIRFEARDLALSCPEGRFDLVTASFLHSPGDWPRGEVLARAAEGVTPGGHILIVEHASRAPWSWSPEDTRFPTAEDTLASMQLSPEAWTHRCLCPVARTATGPDGQSATVTDNVLFLQRLR</sequence>
<accession>A0A917T5E5</accession>
<dbReference type="CDD" id="cd02440">
    <property type="entry name" value="AdoMet_MTases"/>
    <property type="match status" value="1"/>
</dbReference>
<evidence type="ECO:0000259" key="4">
    <source>
        <dbReference type="Pfam" id="PF13649"/>
    </source>
</evidence>
<protein>
    <submittedName>
        <fullName evidence="5">Methyltransferase</fullName>
    </submittedName>
</protein>
<dbReference type="GO" id="GO:0008168">
    <property type="term" value="F:methyltransferase activity"/>
    <property type="evidence" value="ECO:0007669"/>
    <property type="project" value="UniProtKB-KW"/>
</dbReference>
<dbReference type="GO" id="GO:0032259">
    <property type="term" value="P:methylation"/>
    <property type="evidence" value="ECO:0007669"/>
    <property type="project" value="UniProtKB-KW"/>
</dbReference>
<evidence type="ECO:0000313" key="5">
    <source>
        <dbReference type="EMBL" id="GGM09987.1"/>
    </source>
</evidence>
<dbReference type="Gene3D" id="3.40.50.150">
    <property type="entry name" value="Vaccinia Virus protein VP39"/>
    <property type="match status" value="1"/>
</dbReference>
<organism evidence="5 6">
    <name type="scientific">Pseudooceanicola nanhaiensis</name>
    <dbReference type="NCBI Taxonomy" id="375761"/>
    <lineage>
        <taxon>Bacteria</taxon>
        <taxon>Pseudomonadati</taxon>
        <taxon>Pseudomonadota</taxon>
        <taxon>Alphaproteobacteria</taxon>
        <taxon>Rhodobacterales</taxon>
        <taxon>Paracoccaceae</taxon>
        <taxon>Pseudooceanicola</taxon>
    </lineage>
</organism>
<dbReference type="SUPFAM" id="SSF53335">
    <property type="entry name" value="S-adenosyl-L-methionine-dependent methyltransferases"/>
    <property type="match status" value="1"/>
</dbReference>
<dbReference type="Proteomes" id="UP000649829">
    <property type="component" value="Unassembled WGS sequence"/>
</dbReference>
<dbReference type="EMBL" id="BMLF01000002">
    <property type="protein sequence ID" value="GGM09987.1"/>
    <property type="molecule type" value="Genomic_DNA"/>
</dbReference>
<keyword evidence="1 5" id="KW-0489">Methyltransferase</keyword>
<dbReference type="AlphaFoldDB" id="A0A917T5E5"/>
<dbReference type="PANTHER" id="PTHR43464">
    <property type="entry name" value="METHYLTRANSFERASE"/>
    <property type="match status" value="1"/>
</dbReference>
<name>A0A917T5E5_9RHOB</name>
<dbReference type="InterPro" id="IPR041698">
    <property type="entry name" value="Methyltransf_25"/>
</dbReference>
<evidence type="ECO:0000256" key="3">
    <source>
        <dbReference type="ARBA" id="ARBA00022691"/>
    </source>
</evidence>